<keyword evidence="1" id="KW-0732">Signal</keyword>
<sequence length="123" mass="13426">MTIKRTLLGTAAMLLSACASQTDTSQWLNSDSIDYLTPASSRDVRFAQVGEVVDIATQGRQQFQAKVINRYFAASGRYCVRLQAVDTQRIACDYSAAQTPDANPRWGLTPAFESRALTEGGSQ</sequence>
<comment type="caution">
    <text evidence="2">The sequence shown here is derived from an EMBL/GenBank/DDBJ whole genome shotgun (WGS) entry which is preliminary data.</text>
</comment>
<protein>
    <recommendedName>
        <fullName evidence="4">Lipoprotein</fullName>
    </recommendedName>
</protein>
<evidence type="ECO:0000313" key="3">
    <source>
        <dbReference type="Proteomes" id="UP000286680"/>
    </source>
</evidence>
<evidence type="ECO:0000256" key="1">
    <source>
        <dbReference type="SAM" id="SignalP"/>
    </source>
</evidence>
<dbReference type="PROSITE" id="PS51257">
    <property type="entry name" value="PROKAR_LIPOPROTEIN"/>
    <property type="match status" value="1"/>
</dbReference>
<evidence type="ECO:0000313" key="2">
    <source>
        <dbReference type="EMBL" id="RUO45205.1"/>
    </source>
</evidence>
<keyword evidence="3" id="KW-1185">Reference proteome</keyword>
<accession>A0AA94EG74</accession>
<proteinExistence type="predicted"/>
<dbReference type="Proteomes" id="UP000286680">
    <property type="component" value="Unassembled WGS sequence"/>
</dbReference>
<feature type="signal peptide" evidence="1">
    <location>
        <begin position="1"/>
        <end position="21"/>
    </location>
</feature>
<dbReference type="EMBL" id="PIPS01000001">
    <property type="protein sequence ID" value="RUO45205.1"/>
    <property type="molecule type" value="Genomic_DNA"/>
</dbReference>
<feature type="chain" id="PRO_5041688683" description="Lipoprotein" evidence="1">
    <location>
        <begin position="22"/>
        <end position="123"/>
    </location>
</feature>
<evidence type="ECO:0008006" key="4">
    <source>
        <dbReference type="Google" id="ProtNLM"/>
    </source>
</evidence>
<organism evidence="2 3">
    <name type="scientific">Idiomarina aquatica</name>
    <dbReference type="NCBI Taxonomy" id="1327752"/>
    <lineage>
        <taxon>Bacteria</taxon>
        <taxon>Pseudomonadati</taxon>
        <taxon>Pseudomonadota</taxon>
        <taxon>Gammaproteobacteria</taxon>
        <taxon>Alteromonadales</taxon>
        <taxon>Idiomarinaceae</taxon>
        <taxon>Idiomarina</taxon>
    </lineage>
</organism>
<reference evidence="3" key="1">
    <citation type="journal article" date="2018" name="Front. Microbiol.">
        <title>Genome-Based Analysis Reveals the Taxonomy and Diversity of the Family Idiomarinaceae.</title>
        <authorList>
            <person name="Liu Y."/>
            <person name="Lai Q."/>
            <person name="Shao Z."/>
        </authorList>
    </citation>
    <scope>NUCLEOTIDE SEQUENCE [LARGE SCALE GENOMIC DNA]</scope>
    <source>
        <strain evidence="3">SN-14</strain>
    </source>
</reference>
<dbReference type="AlphaFoldDB" id="A0AA94EG74"/>
<gene>
    <name evidence="2" type="ORF">CWE23_04095</name>
</gene>
<name>A0AA94EG74_9GAMM</name>